<dbReference type="Proteomes" id="UP000596427">
    <property type="component" value="Chromosome"/>
</dbReference>
<accession>A0A974SJC2</accession>
<keyword evidence="3" id="KW-1185">Reference proteome</keyword>
<organism evidence="2 3">
    <name type="scientific">Xanthobacter dioxanivorans</name>
    <dbReference type="NCBI Taxonomy" id="2528964"/>
    <lineage>
        <taxon>Bacteria</taxon>
        <taxon>Pseudomonadati</taxon>
        <taxon>Pseudomonadota</taxon>
        <taxon>Alphaproteobacteria</taxon>
        <taxon>Hyphomicrobiales</taxon>
        <taxon>Xanthobacteraceae</taxon>
        <taxon>Xanthobacter</taxon>
    </lineage>
</organism>
<dbReference type="PROSITE" id="PS51208">
    <property type="entry name" value="AUTOTRANSPORTER"/>
    <property type="match status" value="1"/>
</dbReference>
<dbReference type="EMBL" id="CP063362">
    <property type="protein sequence ID" value="QRG07357.1"/>
    <property type="molecule type" value="Genomic_DNA"/>
</dbReference>
<reference evidence="2 3" key="1">
    <citation type="submission" date="2020-10" db="EMBL/GenBank/DDBJ databases">
        <title>Degradation of 1,4-Dioxane by Xanthobacter sp. YN2, via a Novel Group-2 Soluble Di-Iron Monooxygenase.</title>
        <authorList>
            <person name="Ma F."/>
            <person name="Wang Y."/>
            <person name="Yang J."/>
            <person name="Guo H."/>
            <person name="Su D."/>
            <person name="Yu L."/>
        </authorList>
    </citation>
    <scope>NUCLEOTIDE SEQUENCE [LARGE SCALE GENOMIC DNA]</scope>
    <source>
        <strain evidence="2 3">YN2</strain>
    </source>
</reference>
<name>A0A974SJC2_9HYPH</name>
<dbReference type="RefSeq" id="WP_203194271.1">
    <property type="nucleotide sequence ID" value="NZ_CP063362.1"/>
</dbReference>
<dbReference type="KEGG" id="xdi:EZH22_02765"/>
<evidence type="ECO:0000313" key="3">
    <source>
        <dbReference type="Proteomes" id="UP000596427"/>
    </source>
</evidence>
<dbReference type="InterPro" id="IPR036709">
    <property type="entry name" value="Autotransporte_beta_dom_sf"/>
</dbReference>
<gene>
    <name evidence="2" type="ORF">EZH22_02765</name>
</gene>
<dbReference type="InterPro" id="IPR005546">
    <property type="entry name" value="Autotransporte_beta"/>
</dbReference>
<dbReference type="SMART" id="SM00869">
    <property type="entry name" value="Autotransporter"/>
    <property type="match status" value="1"/>
</dbReference>
<dbReference type="SUPFAM" id="SSF103515">
    <property type="entry name" value="Autotransporter"/>
    <property type="match status" value="1"/>
</dbReference>
<evidence type="ECO:0000313" key="2">
    <source>
        <dbReference type="EMBL" id="QRG07357.1"/>
    </source>
</evidence>
<evidence type="ECO:0000259" key="1">
    <source>
        <dbReference type="PROSITE" id="PS51208"/>
    </source>
</evidence>
<sequence length="2068" mass="199220">MAKGMGRQAWARSLAERRLELCASASVLAFAVATSPTLAQTYGGTRNSLFVNPSPIHGQDAYSTGWIFKDYYQATQGADGKELNVVTNGTIRAVDPTQIIWMQSIAPALVVGSEGGHGGAGLKRDYQAFGGGAGGKVTVENNAKIGLSNKQGDKANPTALVSIYSKGGKGGNGNLYVGSPNNELYASAGRGGDGGAVTFSTSTGFVTEGNYIAGLSVSSRGGAGGDYGLLDDDALESMGYGHGGATGLVTVTIKRGADIETWGWHAPGIVVESVGGDGSSSGNGYDTRGASAGHAYANNEDRRSIIYNGGGKVTTRADDAPAILLQSIGGAGGTGGQAAVSGRGTRAGDGGNGGQIEAVQSGAVKTSGANSYGIVAQSVGGAGGKGGNGIASGGNGGNGGNGGKVGVEIRSEVSTSGANANGVVAQSIGGGRALQAFQPGDGTIVIGGGDGGESFAMWLGTGGNGGTGGTGGDVTVTNEGTVRTGGKEATGVLAQSIGGGGGGGGSALVLGAAFSVSRGGASGGGGDGGTVEVINNLGYQGVAGGVFTTGDNAAGILAQSVGGGGGSGGAAVAATASAVVSSATALGGTGGGGGNGGTVKVSGNAAVSTAGERSHGIEAMSIGGGGGDGGASYALAYSQAVHKSVPNIAVGVALGGSGGKGGNGGTVTVNTSGTVTTTGADAFGILGLSVGGGGGDGGISDARTKASGSALVDISTTVSLGGTGGDGGKGGEVKIDSSGDVSTKGDQAIGIAAYSIGGGGGAGGSAYAAGAVSGATGNVGVNVAVGGKGGGGNTGGTAKVKNAGTIETEGYGAHGIHALSVGGGGGNGGAGTVAASSSGIGIGKDKPKDGNPGGNKVQIKAVVDVGVGGAGGGGSNGGLVEVVNTATVTTRGVEARGILAQSIGGGGGVGGAGTTQGANTVQVNVSVGAKGGGASDGGDVTVKNLSSTAAITTYGDGAHGIQAQSIGGGGGSGGSGAAGAGETTITKLGASLAKNGLKALAMKVLPKFSAKYGIKADIPIKVTGNVTIGGSGGSGGNGKAVTVQNEGGIDTYGQVAAAIYAQSIGGGGGDGGAASMSGASVANSIKMANGASGGAAGNGGTVTVTNTATGRIQTAGDSSFGILAQSVGGGGGKSTLGMDYSSALLSTPSLISGGSAGARGTGGEVTVTNAGAIITGGAEAHGVIAQSIGGGGGVLVLDIADPYTVLELKSLTASEKATLRQYGVDVDALIKEAEAAKKAETATVQKLSLQLGATGGAFGDAGTVTVKQSNTISTTGNGAFGIIAQSIGGGGGLISDGGGSSIGTMAVTGRLGGSANSSGNGGLVAIELGTGSITTTGKGAVGIFAQSIGGGGGYTGALDTTAATYDKLLAQKDPSTGVSGGVLIKMADPSSSVTISTTGKNAHGVFAQAIGGGGGAIATEEGIVLPSAIGTTDGRTPDRQGGGLIEIALKGSVTATGDGAMGIYAQSGAQGGSGRVVLGTGKSIRVLMDGTLTGGSGTGAALFIDGGDGNHIEFRPGSTVSALSGIAVESTWGRDTLRNFGTLIGDVDLALGGTGEVNSFINELGGTYVSSTRGIVSAGLAGTIQNDGAFNIGGTNSFATATVTGGYVQSATGSLMVDVESSASGQQSDLLKLTGSATVEGSIDVHVVNALKPGRFGVIELGKGGSVTAVAQSGTYSPISWSVVRDADMVYVSPNADFSAPGGVDMTQSEDRTTAALQGRWNSGSVDMSDAKLFGQLANASSVQDYTRSIDSITPEESASVASAQTLGAMTSMKMAMSCPIFAGSGTLMEETSCAWARITGSWVHQTSSADAGGYSLNGVTYRLGAQKEISDDWFLGVTAGLTQSWLSDVSGLSDTSGVAGDIAVSLKHQVGPWLFAASGHFGYGSFDTDRLLDVGPALWRTQGTSDVLTAAARLRASYEFVNAGWYLKPFADVDFLYTGMPGYTEQGAGGMSLHFFSADQWNVAISPQLEIGGRIDLTPEFWLRPYASAGASFFANDGMDIGVSLGATPGLVPDFFTRTTIPSVLGNVTAGLQLFSTTGYELRTEYKADFGNNYLAQEASVRFAVTF</sequence>
<feature type="domain" description="Autotransporter" evidence="1">
    <location>
        <begin position="1788"/>
        <end position="2068"/>
    </location>
</feature>
<protein>
    <submittedName>
        <fullName evidence="2">Autotransporter outer membrane beta-barrel domain-containing protein</fullName>
    </submittedName>
</protein>
<proteinExistence type="predicted"/>